<dbReference type="Proteomes" id="UP000030564">
    <property type="component" value="Unassembled WGS sequence"/>
</dbReference>
<protein>
    <submittedName>
        <fullName evidence="1">5-carboxymethyl-2-hydroxymuconate isomerase</fullName>
    </submittedName>
</protein>
<comment type="caution">
    <text evidence="1">The sequence shown here is derived from an EMBL/GenBank/DDBJ whole genome shotgun (WGS) entry which is preliminary data.</text>
</comment>
<reference evidence="1 2" key="1">
    <citation type="submission" date="2014-10" db="EMBL/GenBank/DDBJ databases">
        <title>Draft genome sequence of Pseudomonas chlororaphis EA105.</title>
        <authorList>
            <person name="McCully L.M."/>
            <person name="Bitzer A.S."/>
            <person name="Spence C."/>
            <person name="Bais H."/>
            <person name="Silby M.W."/>
        </authorList>
    </citation>
    <scope>NUCLEOTIDE SEQUENCE [LARGE SCALE GENOMIC DNA]</scope>
    <source>
        <strain evidence="1 2">EA105</strain>
    </source>
</reference>
<dbReference type="Pfam" id="PF02962">
    <property type="entry name" value="CHMI"/>
    <property type="match status" value="1"/>
</dbReference>
<dbReference type="InterPro" id="IPR014347">
    <property type="entry name" value="Tautomerase/MIF_sf"/>
</dbReference>
<sequence>MPHCLIDCPQTLAHRIGEQTLLAAVHDALDAFGLFKVGDIKVRINTFEHYRCGAGENDFVHVVLSVLSGRSVEQRRRLASATVAALVALLPDVESLSMEVVEMPRETFVNRSQYLQEAGLSA</sequence>
<dbReference type="CDD" id="cd00580">
    <property type="entry name" value="CHMI"/>
    <property type="match status" value="1"/>
</dbReference>
<dbReference type="AlphaFoldDB" id="A0A0A6DAZ1"/>
<proteinExistence type="predicted"/>
<dbReference type="OrthoDB" id="9814215at2"/>
<dbReference type="PANTHER" id="PTHR37950">
    <property type="entry name" value="4-HYDROXYPHENYLACETATE CATABOLISM PROTEIN"/>
    <property type="match status" value="1"/>
</dbReference>
<evidence type="ECO:0000313" key="1">
    <source>
        <dbReference type="EMBL" id="KHA71882.1"/>
    </source>
</evidence>
<dbReference type="Gene3D" id="3.30.429.10">
    <property type="entry name" value="Macrophage Migration Inhibitory Factor"/>
    <property type="match status" value="1"/>
</dbReference>
<dbReference type="PANTHER" id="PTHR37950:SF1">
    <property type="entry name" value="4-HYDROXYPHENYLACETATE CATABOLISM PROTEIN"/>
    <property type="match status" value="1"/>
</dbReference>
<dbReference type="EMBL" id="JSFK01000018">
    <property type="protein sequence ID" value="KHA71882.1"/>
    <property type="molecule type" value="Genomic_DNA"/>
</dbReference>
<accession>A0A0A6DAZ1</accession>
<dbReference type="GO" id="GO:0008704">
    <property type="term" value="F:5-carboxymethyl-2-hydroxymuconate delta-isomerase activity"/>
    <property type="evidence" value="ECO:0007669"/>
    <property type="project" value="InterPro"/>
</dbReference>
<dbReference type="SUPFAM" id="SSF55331">
    <property type="entry name" value="Tautomerase/MIF"/>
    <property type="match status" value="1"/>
</dbReference>
<gene>
    <name evidence="1" type="ORF">NZ35_18380</name>
</gene>
<organism evidence="1 2">
    <name type="scientific">Pseudomonas chlororaphis</name>
    <dbReference type="NCBI Taxonomy" id="587753"/>
    <lineage>
        <taxon>Bacteria</taxon>
        <taxon>Pseudomonadati</taxon>
        <taxon>Pseudomonadota</taxon>
        <taxon>Gammaproteobacteria</taxon>
        <taxon>Pseudomonadales</taxon>
        <taxon>Pseudomonadaceae</taxon>
        <taxon>Pseudomonas</taxon>
    </lineage>
</organism>
<evidence type="ECO:0000313" key="2">
    <source>
        <dbReference type="Proteomes" id="UP000030564"/>
    </source>
</evidence>
<dbReference type="PATRIC" id="fig|587753.9.peg.1796"/>
<dbReference type="InterPro" id="IPR004220">
    <property type="entry name" value="5-COMe_2-OHmuconate_Isoase"/>
</dbReference>
<keyword evidence="1" id="KW-0413">Isomerase</keyword>
<name>A0A0A6DAZ1_9PSED</name>